<dbReference type="Proteomes" id="UP000676169">
    <property type="component" value="Chromosome"/>
</dbReference>
<feature type="signal peptide" evidence="2">
    <location>
        <begin position="1"/>
        <end position="23"/>
    </location>
</feature>
<organism evidence="4 5">
    <name type="scientific">Luteolibacter ambystomatis</name>
    <dbReference type="NCBI Taxonomy" id="2824561"/>
    <lineage>
        <taxon>Bacteria</taxon>
        <taxon>Pseudomonadati</taxon>
        <taxon>Verrucomicrobiota</taxon>
        <taxon>Verrucomicrobiia</taxon>
        <taxon>Verrucomicrobiales</taxon>
        <taxon>Verrucomicrobiaceae</taxon>
        <taxon>Luteolibacter</taxon>
    </lineage>
</organism>
<evidence type="ECO:0000313" key="4">
    <source>
        <dbReference type="EMBL" id="QUE53336.1"/>
    </source>
</evidence>
<dbReference type="KEGG" id="lamb:KBB96_17435"/>
<dbReference type="InterPro" id="IPR003790">
    <property type="entry name" value="GHL10"/>
</dbReference>
<dbReference type="AlphaFoldDB" id="A0A975PHK3"/>
<name>A0A975PHK3_9BACT</name>
<dbReference type="Pfam" id="PF02638">
    <property type="entry name" value="GHL10"/>
    <property type="match status" value="1"/>
</dbReference>
<evidence type="ECO:0000259" key="3">
    <source>
        <dbReference type="Pfam" id="PF02638"/>
    </source>
</evidence>
<feature type="domain" description="Glycosyl hydrolase-like 10" evidence="3">
    <location>
        <begin position="39"/>
        <end position="319"/>
    </location>
</feature>
<dbReference type="InterPro" id="IPR017853">
    <property type="entry name" value="GH"/>
</dbReference>
<dbReference type="Gene3D" id="3.20.20.80">
    <property type="entry name" value="Glycosidases"/>
    <property type="match status" value="2"/>
</dbReference>
<dbReference type="PANTHER" id="PTHR43405:SF1">
    <property type="entry name" value="GLYCOSYL HYDROLASE DIGH"/>
    <property type="match status" value="1"/>
</dbReference>
<feature type="chain" id="PRO_5036918161" evidence="2">
    <location>
        <begin position="24"/>
        <end position="480"/>
    </location>
</feature>
<dbReference type="EMBL" id="CP073100">
    <property type="protein sequence ID" value="QUE53336.1"/>
    <property type="molecule type" value="Genomic_DNA"/>
</dbReference>
<evidence type="ECO:0000256" key="2">
    <source>
        <dbReference type="SAM" id="SignalP"/>
    </source>
</evidence>
<dbReference type="SUPFAM" id="SSF51445">
    <property type="entry name" value="(Trans)glycosidases"/>
    <property type="match status" value="1"/>
</dbReference>
<dbReference type="PANTHER" id="PTHR43405">
    <property type="entry name" value="GLYCOSYL HYDROLASE DIGH"/>
    <property type="match status" value="1"/>
</dbReference>
<proteinExistence type="predicted"/>
<accession>A0A975PHK3</accession>
<gene>
    <name evidence="4" type="ORF">KBB96_17435</name>
</gene>
<evidence type="ECO:0000313" key="5">
    <source>
        <dbReference type="Proteomes" id="UP000676169"/>
    </source>
</evidence>
<reference evidence="4" key="1">
    <citation type="submission" date="2021-04" db="EMBL/GenBank/DDBJ databases">
        <title>Luteolibacter sp. 32A isolated from the skin of an Anderson's salamander (Ambystoma andersonii).</title>
        <authorList>
            <person name="Spergser J."/>
            <person name="Busse H.-J."/>
        </authorList>
    </citation>
    <scope>NUCLEOTIDE SEQUENCE</scope>
    <source>
        <strain evidence="4">32A</strain>
    </source>
</reference>
<dbReference type="InterPro" id="IPR052177">
    <property type="entry name" value="Divisome_Glycosyl_Hydrolase"/>
</dbReference>
<protein>
    <submittedName>
        <fullName evidence="4">Family 10 glycosylhydrolase</fullName>
    </submittedName>
</protein>
<keyword evidence="1 2" id="KW-0732">Signal</keyword>
<sequence>MRAMMRRLLLPVLGLLSTLPAFSQAFAPIADRPPAITREFRGAWVACIYNLDWPSSRGLGAAQQQAELRGILDKMAALNMNAVVFQVRPHCDAVYQSSIEPWSPWLTGTMGSSPGYDPLAFCIREAHARGIEVHAWFNPFRAISSNTITCSSSHVTCANPRMVKPYGSMKWCDPALPETRGRATGVILDVVKRYDVDGVHMDDYFYPYPSGGAVFRDGKTPAERRAYVDGFVNNLYSAVKQQKPWVRVGISPFGIWRPGVPAGIEAGLDSYENLACDSRKWLANGWVDYLAPQLYWRNAPAKQSFSSLLSWWRQQGSRPVWPGIATARINSSEDPGRPASEIINQIQLSRSIGRNYVGNIQWSAKSIVTNRGGIATQLANTYTQPAAVPPMPWVSSRAPASPGVSAQTNGNGTFVRWVLSDPNTAKVAIQARYGSQWKMIKIAPASGNGITIPAADAVAVTALDRFGSASAPKVLGRHGS</sequence>
<keyword evidence="5" id="KW-1185">Reference proteome</keyword>
<evidence type="ECO:0000256" key="1">
    <source>
        <dbReference type="ARBA" id="ARBA00022729"/>
    </source>
</evidence>